<evidence type="ECO:0000256" key="3">
    <source>
        <dbReference type="ARBA" id="ARBA00022989"/>
    </source>
</evidence>
<dbReference type="Pfam" id="PF22777">
    <property type="entry name" value="VKGC_lumenal_dom"/>
    <property type="match status" value="1"/>
</dbReference>
<organism evidence="9 10">
    <name type="scientific">Candidatus Kapaibacterium thiocyanatum</name>
    <dbReference type="NCBI Taxonomy" id="1895771"/>
    <lineage>
        <taxon>Bacteria</taxon>
        <taxon>Pseudomonadati</taxon>
        <taxon>Candidatus Kapaibacteriota</taxon>
        <taxon>Candidatus Kapaibacteriia</taxon>
        <taxon>Candidatus Kapaibacteriales</taxon>
        <taxon>Candidatus Kapaibacteriaceae</taxon>
        <taxon>Candidatus Kapaibacterium</taxon>
    </lineage>
</organism>
<dbReference type="GO" id="GO:0012505">
    <property type="term" value="C:endomembrane system"/>
    <property type="evidence" value="ECO:0007669"/>
    <property type="project" value="UniProtKB-SubCell"/>
</dbReference>
<feature type="transmembrane region" description="Helical" evidence="7">
    <location>
        <begin position="49"/>
        <end position="70"/>
    </location>
</feature>
<protein>
    <submittedName>
        <fullName evidence="9">HTTM domain-containing protein</fullName>
    </submittedName>
</protein>
<dbReference type="InterPro" id="IPR007782">
    <property type="entry name" value="VKG_COase"/>
</dbReference>
<keyword evidence="4 7" id="KW-0472">Membrane</keyword>
<dbReference type="AlphaFoldDB" id="A0A1M3L1L8"/>
<accession>A0A1M3L1L8</accession>
<feature type="transmembrane region" description="Helical" evidence="7">
    <location>
        <begin position="214"/>
        <end position="247"/>
    </location>
</feature>
<dbReference type="GO" id="GO:0019842">
    <property type="term" value="F:vitamin binding"/>
    <property type="evidence" value="ECO:0007669"/>
    <property type="project" value="TreeGrafter"/>
</dbReference>
<dbReference type="InterPro" id="IPR053935">
    <property type="entry name" value="VKGC_lumenal_dom"/>
</dbReference>
<dbReference type="SMART" id="SM00752">
    <property type="entry name" value="HTTM"/>
    <property type="match status" value="1"/>
</dbReference>
<evidence type="ECO:0000313" key="10">
    <source>
        <dbReference type="Proteomes" id="UP000184233"/>
    </source>
</evidence>
<evidence type="ECO:0000256" key="7">
    <source>
        <dbReference type="SAM" id="Phobius"/>
    </source>
</evidence>
<proteinExistence type="predicted"/>
<name>A0A1M3L1L8_9BACT</name>
<dbReference type="Pfam" id="PF05090">
    <property type="entry name" value="HTTM"/>
    <property type="match status" value="1"/>
</dbReference>
<dbReference type="PANTHER" id="PTHR12639">
    <property type="entry name" value="VITAMIN K-DEPENDENT GAMMA-CARBOXYLASE"/>
    <property type="match status" value="1"/>
</dbReference>
<dbReference type="InterPro" id="IPR053934">
    <property type="entry name" value="HTTM_dom"/>
</dbReference>
<dbReference type="Proteomes" id="UP000184233">
    <property type="component" value="Unassembled WGS sequence"/>
</dbReference>
<evidence type="ECO:0000256" key="5">
    <source>
        <dbReference type="ARBA" id="ARBA00023157"/>
    </source>
</evidence>
<comment type="subcellular location">
    <subcellularLocation>
        <location evidence="1">Endomembrane system</location>
        <topology evidence="1">Multi-pass membrane protein</topology>
    </subcellularLocation>
</comment>
<feature type="transmembrane region" description="Helical" evidence="7">
    <location>
        <begin position="186"/>
        <end position="207"/>
    </location>
</feature>
<dbReference type="InterPro" id="IPR011020">
    <property type="entry name" value="HTTM-like"/>
</dbReference>
<keyword evidence="5" id="KW-1015">Disulfide bond</keyword>
<dbReference type="EMBL" id="MKVH01000015">
    <property type="protein sequence ID" value="OJX58718.1"/>
    <property type="molecule type" value="Genomic_DNA"/>
</dbReference>
<comment type="caution">
    <text evidence="9">The sequence shown here is derived from an EMBL/GenBank/DDBJ whole genome shotgun (WGS) entry which is preliminary data.</text>
</comment>
<dbReference type="GO" id="GO:0008488">
    <property type="term" value="F:gamma-glutamyl carboxylase activity"/>
    <property type="evidence" value="ECO:0007669"/>
    <property type="project" value="InterPro"/>
</dbReference>
<reference evidence="9 10" key="1">
    <citation type="submission" date="2016-09" db="EMBL/GenBank/DDBJ databases">
        <title>Genome-resolved meta-omics ties microbial dynamics to process performance in biotechnology for thiocyanate degradation.</title>
        <authorList>
            <person name="Kantor R.S."/>
            <person name="Huddy R.J."/>
            <person name="Iyer R."/>
            <person name="Thomas B.C."/>
            <person name="Brown C.T."/>
            <person name="Anantharaman K."/>
            <person name="Tringe S."/>
            <person name="Hettich R.L."/>
            <person name="Harrison S.T."/>
            <person name="Banfield J.F."/>
        </authorList>
    </citation>
    <scope>NUCLEOTIDE SEQUENCE [LARGE SCALE GENOMIC DNA]</scope>
    <source>
        <strain evidence="9">59-99</strain>
    </source>
</reference>
<evidence type="ECO:0000313" key="9">
    <source>
        <dbReference type="EMBL" id="OJX58718.1"/>
    </source>
</evidence>
<dbReference type="STRING" id="1895771.BGO89_05230"/>
<gene>
    <name evidence="9" type="ORF">BGO89_05230</name>
</gene>
<evidence type="ECO:0000256" key="4">
    <source>
        <dbReference type="ARBA" id="ARBA00023136"/>
    </source>
</evidence>
<keyword evidence="2 7" id="KW-0812">Transmembrane</keyword>
<feature type="domain" description="HTTM-like" evidence="8">
    <location>
        <begin position="1"/>
        <end position="251"/>
    </location>
</feature>
<dbReference type="PANTHER" id="PTHR12639:SF7">
    <property type="entry name" value="HTTM DOMAIN-CONTAINING PROTEIN"/>
    <property type="match status" value="1"/>
</dbReference>
<keyword evidence="6" id="KW-0456">Lyase</keyword>
<evidence type="ECO:0000256" key="1">
    <source>
        <dbReference type="ARBA" id="ARBA00004127"/>
    </source>
</evidence>
<evidence type="ECO:0000256" key="6">
    <source>
        <dbReference type="ARBA" id="ARBA00023239"/>
    </source>
</evidence>
<feature type="transmembrane region" description="Helical" evidence="7">
    <location>
        <begin position="91"/>
        <end position="111"/>
    </location>
</feature>
<keyword evidence="3 7" id="KW-1133">Transmembrane helix</keyword>
<evidence type="ECO:0000259" key="8">
    <source>
        <dbReference type="SMART" id="SM00752"/>
    </source>
</evidence>
<sequence>MLRVLFGFLLTISCIRFMMLGWIHDQYVAPVMHFPYPGFTWVTTLGEPGMYVVFGLMLTSAICVMLGYRYRIASVLLFLTFTYVELIDKTYYLNHYYFVSISAFLMMLLPAHRSFSLDVVRKPDIRLDEIPAWMVDVLKLQLAIVYFHAGVAKINHDWLIEALPLRIWMPANDTLPVVGPLMTVKWMPWVFSWFGMIYDVTIAFFLYWRRTRPFAYLTVIVFHVVTGMMFQIGVFPVVMIGMTLVFFEPSTHQRIIDVLKALAGRKGADAVSGSPRRPAPTSYRWLLVLLSIHLVVQLLVPWRYLLYPGNLFWSEEGYRFSWRVMLMEKAGTATFYVKDRVTGREGQVVNGEFLNTHQEKQMSMQPDMVLQFAHFLHDHYAARGITDPVVRAEVWVTMNGRPSRLLVDSTVDLSREQEGFHHYAWVLPND</sequence>
<evidence type="ECO:0000256" key="2">
    <source>
        <dbReference type="ARBA" id="ARBA00022692"/>
    </source>
</evidence>